<dbReference type="AlphaFoldDB" id="A0A0M2NLV1"/>
<dbReference type="RefSeq" id="WP_046443085.1">
    <property type="nucleotide sequence ID" value="NZ_LAYJ01000078.1"/>
</dbReference>
<dbReference type="Proteomes" id="UP000034076">
    <property type="component" value="Unassembled WGS sequence"/>
</dbReference>
<evidence type="ECO:0000313" key="5">
    <source>
        <dbReference type="Proteomes" id="UP000034076"/>
    </source>
</evidence>
<evidence type="ECO:0000256" key="1">
    <source>
        <dbReference type="ARBA" id="ARBA00022630"/>
    </source>
</evidence>
<keyword evidence="1" id="KW-0285">Flavoprotein</keyword>
<dbReference type="SUPFAM" id="SSF52218">
    <property type="entry name" value="Flavoproteins"/>
    <property type="match status" value="1"/>
</dbReference>
<evidence type="ECO:0000256" key="2">
    <source>
        <dbReference type="ARBA" id="ARBA00022643"/>
    </source>
</evidence>
<dbReference type="Pfam" id="PF03358">
    <property type="entry name" value="FMN_red"/>
    <property type="match status" value="1"/>
</dbReference>
<dbReference type="InterPro" id="IPR051796">
    <property type="entry name" value="ISF_SsuE-like"/>
</dbReference>
<proteinExistence type="predicted"/>
<evidence type="ECO:0000313" key="4">
    <source>
        <dbReference type="EMBL" id="KKI51407.1"/>
    </source>
</evidence>
<keyword evidence="5" id="KW-1185">Reference proteome</keyword>
<dbReference type="InterPro" id="IPR005025">
    <property type="entry name" value="FMN_Rdtase-like_dom"/>
</dbReference>
<dbReference type="EMBL" id="LAYJ01000078">
    <property type="protein sequence ID" value="KKI51407.1"/>
    <property type="molecule type" value="Genomic_DNA"/>
</dbReference>
<reference evidence="4 5" key="1">
    <citation type="submission" date="2015-04" db="EMBL/GenBank/DDBJ databases">
        <title>Draft genome sequence of bacteremic isolate Catabacter hongkongensis type strain HKU16T.</title>
        <authorList>
            <person name="Lau S.K."/>
            <person name="Teng J.L."/>
            <person name="Huang Y."/>
            <person name="Curreem S.O."/>
            <person name="Tsui S.K."/>
            <person name="Woo P.C."/>
        </authorList>
    </citation>
    <scope>NUCLEOTIDE SEQUENCE [LARGE SCALE GENOMIC DNA]</scope>
    <source>
        <strain evidence="4 5">HKU16</strain>
    </source>
</reference>
<dbReference type="Gene3D" id="3.40.50.360">
    <property type="match status" value="1"/>
</dbReference>
<dbReference type="PANTHER" id="PTHR43278">
    <property type="entry name" value="NAD(P)H-DEPENDENT FMN-CONTAINING OXIDOREDUCTASE YWQN-RELATED"/>
    <property type="match status" value="1"/>
</dbReference>
<name>A0A0M2NLV1_9FIRM</name>
<keyword evidence="2" id="KW-0288">FMN</keyword>
<dbReference type="STRING" id="270498.CHK_1195"/>
<dbReference type="InterPro" id="IPR029039">
    <property type="entry name" value="Flavoprotein-like_sf"/>
</dbReference>
<feature type="domain" description="NADPH-dependent FMN reductase-like" evidence="3">
    <location>
        <begin position="1"/>
        <end position="151"/>
    </location>
</feature>
<dbReference type="GO" id="GO:0016491">
    <property type="term" value="F:oxidoreductase activity"/>
    <property type="evidence" value="ECO:0007669"/>
    <property type="project" value="InterPro"/>
</dbReference>
<protein>
    <submittedName>
        <fullName evidence="4">Iron-sulfur flavoprotein</fullName>
    </submittedName>
</protein>
<sequence length="191" mass="20911">MKVVAFNGSPHKKGNTYQGLLIVCDALEKHGIDTQIIQLGGRLLQGCIDCRHCRNINDRRCGIASDDMNALIESALDADGLLIGSPVFYGNITPETKCLIDRLGRVARSNGYLLKRKPAAAVVTARRNGGAFAFSAINYLFHANQMIVPCSSNWNYVMAGEPGEWQNDVEGIETLTNLGENMAWLIQKLSD</sequence>
<dbReference type="PANTHER" id="PTHR43278:SF4">
    <property type="entry name" value="NAD(P)H-DEPENDENT FMN-CONTAINING OXIDOREDUCTASE YWQN-RELATED"/>
    <property type="match status" value="1"/>
</dbReference>
<dbReference type="OrthoDB" id="6398207at2"/>
<gene>
    <name evidence="4" type="ORF">CHK_1195</name>
</gene>
<accession>A0A0M2NLV1</accession>
<evidence type="ECO:0000259" key="3">
    <source>
        <dbReference type="Pfam" id="PF03358"/>
    </source>
</evidence>
<organism evidence="4 5">
    <name type="scientific">Christensenella hongkongensis</name>
    <dbReference type="NCBI Taxonomy" id="270498"/>
    <lineage>
        <taxon>Bacteria</taxon>
        <taxon>Bacillati</taxon>
        <taxon>Bacillota</taxon>
        <taxon>Clostridia</taxon>
        <taxon>Christensenellales</taxon>
        <taxon>Christensenellaceae</taxon>
        <taxon>Christensenella</taxon>
    </lineage>
</organism>
<comment type="caution">
    <text evidence="4">The sequence shown here is derived from an EMBL/GenBank/DDBJ whole genome shotgun (WGS) entry which is preliminary data.</text>
</comment>